<name>A0ABP8MH99_9BACT</name>
<keyword evidence="3" id="KW-1133">Transmembrane helix</keyword>
<evidence type="ECO:0000313" key="6">
    <source>
        <dbReference type="Proteomes" id="UP001501175"/>
    </source>
</evidence>
<dbReference type="InterPro" id="IPR029052">
    <property type="entry name" value="Metallo-depent_PP-like"/>
</dbReference>
<comment type="caution">
    <text evidence="5">The sequence shown here is derived from an EMBL/GenBank/DDBJ whole genome shotgun (WGS) entry which is preliminary data.</text>
</comment>
<evidence type="ECO:0000256" key="2">
    <source>
        <dbReference type="ARBA" id="ARBA00022801"/>
    </source>
</evidence>
<sequence length="435" mass="49165">MQWVLIYWNMNRLGFFLLIATVFLLIDIYVYQAVRVVSRSLSDNGQRIVTFIYWGITVVSLVTYIVMQLIPPDSVGRVTRSMIWAAILIPYFSKFFAVLVLLLDDIFRLLRWIVSLFYRPDVREAVDNTAQKVIPAAKAIPRSEFLMKTALIAGTVPLVGFTYGILSGAHDYRIRRVKLPLKNLPSGFDGMKIAQISDIHSGSFFNKTAVKGGVEMLMREKPDVAFFTGDLVNNTADEVKNYIDIFNKVKAPLGVYSTLGNHDYGNYYQWPSLQAKQQNLNNLIAAHKEMGWDILLDENRILSAGGDKIAVLGVQNLGFGPAALKRGNLAKAYQGTKDYPVKLLLSHDPTHWDAEVRPQYPDIDVQFSGHTHGAQFGVEIAGVQWSPCQYFYRQWAGLYQEGEQRLYVNRGYGYIGYPGRVGILPEITIFELQKA</sequence>
<protein>
    <submittedName>
        <fullName evidence="5">Metallophosphoesterase</fullName>
    </submittedName>
</protein>
<keyword evidence="3" id="KW-0812">Transmembrane</keyword>
<feature type="domain" description="Calcineurin-like phosphoesterase" evidence="4">
    <location>
        <begin position="191"/>
        <end position="373"/>
    </location>
</feature>
<feature type="transmembrane region" description="Helical" evidence="3">
    <location>
        <begin position="145"/>
        <end position="166"/>
    </location>
</feature>
<keyword evidence="2" id="KW-0378">Hydrolase</keyword>
<evidence type="ECO:0000259" key="4">
    <source>
        <dbReference type="Pfam" id="PF00149"/>
    </source>
</evidence>
<keyword evidence="6" id="KW-1185">Reference proteome</keyword>
<dbReference type="PANTHER" id="PTHR31302">
    <property type="entry name" value="TRANSMEMBRANE PROTEIN WITH METALLOPHOSPHOESTERASE DOMAIN-RELATED"/>
    <property type="match status" value="1"/>
</dbReference>
<evidence type="ECO:0000313" key="5">
    <source>
        <dbReference type="EMBL" id="GAA4449561.1"/>
    </source>
</evidence>
<dbReference type="SUPFAM" id="SSF56300">
    <property type="entry name" value="Metallo-dependent phosphatases"/>
    <property type="match status" value="1"/>
</dbReference>
<dbReference type="EMBL" id="BAABHD010000008">
    <property type="protein sequence ID" value="GAA4449561.1"/>
    <property type="molecule type" value="Genomic_DNA"/>
</dbReference>
<evidence type="ECO:0000256" key="3">
    <source>
        <dbReference type="SAM" id="Phobius"/>
    </source>
</evidence>
<feature type="transmembrane region" description="Helical" evidence="3">
    <location>
        <begin position="12"/>
        <end position="31"/>
    </location>
</feature>
<feature type="transmembrane region" description="Helical" evidence="3">
    <location>
        <begin position="82"/>
        <end position="103"/>
    </location>
</feature>
<dbReference type="Pfam" id="PF00149">
    <property type="entry name" value="Metallophos"/>
    <property type="match status" value="1"/>
</dbReference>
<dbReference type="Proteomes" id="UP001501175">
    <property type="component" value="Unassembled WGS sequence"/>
</dbReference>
<dbReference type="PANTHER" id="PTHR31302:SF31">
    <property type="entry name" value="PHOSPHODIESTERASE YAEI"/>
    <property type="match status" value="1"/>
</dbReference>
<feature type="transmembrane region" description="Helical" evidence="3">
    <location>
        <begin position="51"/>
        <end position="70"/>
    </location>
</feature>
<organism evidence="5 6">
    <name type="scientific">Nibrella saemangeumensis</name>
    <dbReference type="NCBI Taxonomy" id="1084526"/>
    <lineage>
        <taxon>Bacteria</taxon>
        <taxon>Pseudomonadati</taxon>
        <taxon>Bacteroidota</taxon>
        <taxon>Cytophagia</taxon>
        <taxon>Cytophagales</taxon>
        <taxon>Spirosomataceae</taxon>
        <taxon>Nibrella</taxon>
    </lineage>
</organism>
<proteinExistence type="predicted"/>
<dbReference type="CDD" id="cd07385">
    <property type="entry name" value="MPP_YkuE_C"/>
    <property type="match status" value="1"/>
</dbReference>
<dbReference type="InterPro" id="IPR004843">
    <property type="entry name" value="Calcineurin-like_PHP"/>
</dbReference>
<keyword evidence="3" id="KW-0472">Membrane</keyword>
<keyword evidence="1" id="KW-0479">Metal-binding</keyword>
<evidence type="ECO:0000256" key="1">
    <source>
        <dbReference type="ARBA" id="ARBA00022723"/>
    </source>
</evidence>
<gene>
    <name evidence="5" type="ORF">GCM10023189_08990</name>
</gene>
<dbReference type="Gene3D" id="3.60.21.10">
    <property type="match status" value="1"/>
</dbReference>
<dbReference type="InterPro" id="IPR051158">
    <property type="entry name" value="Metallophosphoesterase_sf"/>
</dbReference>
<reference evidence="6" key="1">
    <citation type="journal article" date="2019" name="Int. J. Syst. Evol. Microbiol.">
        <title>The Global Catalogue of Microorganisms (GCM) 10K type strain sequencing project: providing services to taxonomists for standard genome sequencing and annotation.</title>
        <authorList>
            <consortium name="The Broad Institute Genomics Platform"/>
            <consortium name="The Broad Institute Genome Sequencing Center for Infectious Disease"/>
            <person name="Wu L."/>
            <person name="Ma J."/>
        </authorList>
    </citation>
    <scope>NUCLEOTIDE SEQUENCE [LARGE SCALE GENOMIC DNA]</scope>
    <source>
        <strain evidence="6">JCM 17927</strain>
    </source>
</reference>
<accession>A0ABP8MH99</accession>